<proteinExistence type="predicted"/>
<evidence type="ECO:0000313" key="8">
    <source>
        <dbReference type="Proteomes" id="UP000472755"/>
    </source>
</evidence>
<dbReference type="PANTHER" id="PTHR43280:SF2">
    <property type="entry name" value="HTH-TYPE TRANSCRIPTIONAL REGULATOR EXSA"/>
    <property type="match status" value="1"/>
</dbReference>
<dbReference type="InterPro" id="IPR009057">
    <property type="entry name" value="Homeodomain-like_sf"/>
</dbReference>
<dbReference type="SUPFAM" id="SSF46689">
    <property type="entry name" value="Homeodomain-like"/>
    <property type="match status" value="1"/>
</dbReference>
<dbReference type="GO" id="GO:0043565">
    <property type="term" value="F:sequence-specific DNA binding"/>
    <property type="evidence" value="ECO:0007669"/>
    <property type="project" value="InterPro"/>
</dbReference>
<evidence type="ECO:0000313" key="5">
    <source>
        <dbReference type="EMBL" id="MTS27736.1"/>
    </source>
</evidence>
<dbReference type="Proteomes" id="UP000449193">
    <property type="component" value="Unassembled WGS sequence"/>
</dbReference>
<dbReference type="GO" id="GO:0003700">
    <property type="term" value="F:DNA-binding transcription factor activity"/>
    <property type="evidence" value="ECO:0007669"/>
    <property type="project" value="InterPro"/>
</dbReference>
<sequence>MEDKKGRYIEIEEAIGYGQPVPSRTYSELLPDTHINENPVELQEVSYTAAGKGLRKAYSYRPETSLSFNSDTPPRAKLHKHDYFELLFVVSAHLEMQIESRLCQFYRGDVCILNCSTRHAEHYEPDTELFYLVLSPDYLLNFPRGEGPALSPELWRFFSKALHGSLLQNKDYVAFQWRGDNMPMILRRVMTEIRGIFTEKTPGYPLFVRGQVCRIFSILSDPQYYETKFVDLGTDESFSLAFSAKQVLDKTNYRMSKLQLAEQLNYSAEHINRVFQHHYGCTIPTYNRRICLKRAAELLRETPLPVHEICRQLGFVNRTNFYILFEQEYGLTPAEYRRKNYL</sequence>
<dbReference type="AlphaFoldDB" id="A0A6I3QZ30"/>
<dbReference type="PANTHER" id="PTHR43280">
    <property type="entry name" value="ARAC-FAMILY TRANSCRIPTIONAL REGULATOR"/>
    <property type="match status" value="1"/>
</dbReference>
<evidence type="ECO:0000259" key="4">
    <source>
        <dbReference type="PROSITE" id="PS01124"/>
    </source>
</evidence>
<keyword evidence="1" id="KW-0805">Transcription regulation</keyword>
<dbReference type="InterPro" id="IPR011051">
    <property type="entry name" value="RmlC_Cupin_sf"/>
</dbReference>
<evidence type="ECO:0000313" key="6">
    <source>
        <dbReference type="EMBL" id="MTS52534.1"/>
    </source>
</evidence>
<accession>A0A6I3QZ30</accession>
<dbReference type="RefSeq" id="WP_117474228.1">
    <property type="nucleotide sequence ID" value="NZ_JBKVGE010000022.1"/>
</dbReference>
<feature type="domain" description="HTH araC/xylS-type" evidence="4">
    <location>
        <begin position="259"/>
        <end position="339"/>
    </location>
</feature>
<name>A0A6I3QZ30_9FIRM</name>
<evidence type="ECO:0000256" key="3">
    <source>
        <dbReference type="ARBA" id="ARBA00023163"/>
    </source>
</evidence>
<dbReference type="EMBL" id="WMZR01000019">
    <property type="protein sequence ID" value="MTS52534.1"/>
    <property type="molecule type" value="Genomic_DNA"/>
</dbReference>
<dbReference type="EMBL" id="WMZU01000015">
    <property type="protein sequence ID" value="MTS27736.1"/>
    <property type="molecule type" value="Genomic_DNA"/>
</dbReference>
<dbReference type="Pfam" id="PF12833">
    <property type="entry name" value="HTH_18"/>
    <property type="match status" value="1"/>
</dbReference>
<dbReference type="PROSITE" id="PS01124">
    <property type="entry name" value="HTH_ARAC_FAMILY_2"/>
    <property type="match status" value="1"/>
</dbReference>
<evidence type="ECO:0000256" key="1">
    <source>
        <dbReference type="ARBA" id="ARBA00023015"/>
    </source>
</evidence>
<dbReference type="SUPFAM" id="SSF51182">
    <property type="entry name" value="RmlC-like cupins"/>
    <property type="match status" value="1"/>
</dbReference>
<dbReference type="SMART" id="SM00342">
    <property type="entry name" value="HTH_ARAC"/>
    <property type="match status" value="1"/>
</dbReference>
<evidence type="ECO:0000256" key="2">
    <source>
        <dbReference type="ARBA" id="ARBA00023125"/>
    </source>
</evidence>
<comment type="caution">
    <text evidence="5">The sequence shown here is derived from an EMBL/GenBank/DDBJ whole genome shotgun (WGS) entry which is preliminary data.</text>
</comment>
<keyword evidence="3" id="KW-0804">Transcription</keyword>
<dbReference type="InterPro" id="IPR018060">
    <property type="entry name" value="HTH_AraC"/>
</dbReference>
<gene>
    <name evidence="6" type="ORF">GMD52_13465</name>
    <name evidence="5" type="ORF">GMD59_10605</name>
</gene>
<dbReference type="Proteomes" id="UP000472755">
    <property type="component" value="Unassembled WGS sequence"/>
</dbReference>
<protein>
    <submittedName>
        <fullName evidence="5">Helix-turn-helix domain-containing protein</fullName>
    </submittedName>
</protein>
<reference evidence="7 8" key="1">
    <citation type="journal article" date="2019" name="Nat. Med.">
        <title>A library of human gut bacterial isolates paired with longitudinal multiomics data enables mechanistic microbiome research.</title>
        <authorList>
            <person name="Poyet M."/>
            <person name="Groussin M."/>
            <person name="Gibbons S.M."/>
            <person name="Avila-Pacheco J."/>
            <person name="Jiang X."/>
            <person name="Kearney S.M."/>
            <person name="Perrotta A.R."/>
            <person name="Berdy B."/>
            <person name="Zhao S."/>
            <person name="Lieberman T.D."/>
            <person name="Swanson P.K."/>
            <person name="Smith M."/>
            <person name="Roesemann S."/>
            <person name="Alexander J.E."/>
            <person name="Rich S.A."/>
            <person name="Livny J."/>
            <person name="Vlamakis H."/>
            <person name="Clish C."/>
            <person name="Bullock K."/>
            <person name="Deik A."/>
            <person name="Scott J."/>
            <person name="Pierce K.A."/>
            <person name="Xavier R.J."/>
            <person name="Alm E.J."/>
        </authorList>
    </citation>
    <scope>NUCLEOTIDE SEQUENCE [LARGE SCALE GENOMIC DNA]</scope>
    <source>
        <strain evidence="5 8">BIOML-A4</strain>
        <strain evidence="6 7">BIOML-A7</strain>
    </source>
</reference>
<dbReference type="Gene3D" id="1.10.10.60">
    <property type="entry name" value="Homeodomain-like"/>
    <property type="match status" value="2"/>
</dbReference>
<evidence type="ECO:0000313" key="7">
    <source>
        <dbReference type="Proteomes" id="UP000449193"/>
    </source>
</evidence>
<keyword evidence="2" id="KW-0238">DNA-binding</keyword>
<organism evidence="5 8">
    <name type="scientific">Ruthenibacterium lactatiformans</name>
    <dbReference type="NCBI Taxonomy" id="1550024"/>
    <lineage>
        <taxon>Bacteria</taxon>
        <taxon>Bacillati</taxon>
        <taxon>Bacillota</taxon>
        <taxon>Clostridia</taxon>
        <taxon>Eubacteriales</taxon>
        <taxon>Oscillospiraceae</taxon>
        <taxon>Ruthenibacterium</taxon>
    </lineage>
</organism>